<accession>A0A0F3IQ72</accession>
<name>A0A0F3IQ72_9PROT</name>
<dbReference type="Pfam" id="PF00353">
    <property type="entry name" value="HemolysinCabind"/>
    <property type="match status" value="2"/>
</dbReference>
<dbReference type="InterPro" id="IPR011049">
    <property type="entry name" value="Serralysin-like_metalloprot_C"/>
</dbReference>
<evidence type="ECO:0000313" key="1">
    <source>
        <dbReference type="EMBL" id="KJV08762.1"/>
    </source>
</evidence>
<evidence type="ECO:0000313" key="2">
    <source>
        <dbReference type="Proteomes" id="UP000033774"/>
    </source>
</evidence>
<dbReference type="Proteomes" id="UP000033774">
    <property type="component" value="Unassembled WGS sequence"/>
</dbReference>
<proteinExistence type="predicted"/>
<keyword evidence="2" id="KW-1185">Reference proteome</keyword>
<dbReference type="AlphaFoldDB" id="A0A0F3IQ72"/>
<comment type="caution">
    <text evidence="1">The sequence shown here is derived from an EMBL/GenBank/DDBJ whole genome shotgun (WGS) entry which is preliminary data.</text>
</comment>
<dbReference type="GO" id="GO:0005509">
    <property type="term" value="F:calcium ion binding"/>
    <property type="evidence" value="ECO:0007669"/>
    <property type="project" value="InterPro"/>
</dbReference>
<dbReference type="EMBL" id="LAJY01000456">
    <property type="protein sequence ID" value="KJV08762.1"/>
    <property type="molecule type" value="Genomic_DNA"/>
</dbReference>
<dbReference type="Gene3D" id="2.150.10.10">
    <property type="entry name" value="Serralysin-like metalloprotease, C-terminal"/>
    <property type="match status" value="1"/>
</dbReference>
<reference evidence="1 2" key="1">
    <citation type="submission" date="2015-03" db="EMBL/GenBank/DDBJ databases">
        <title>Draft genome sequence of Elstera litoralis.</title>
        <authorList>
            <person name="Rahalkar M.C."/>
            <person name="Dhakephalkar P.K."/>
            <person name="Pore S.D."/>
            <person name="Arora P."/>
            <person name="Kapse N.G."/>
            <person name="Pandit P.S."/>
        </authorList>
    </citation>
    <scope>NUCLEOTIDE SEQUENCE [LARGE SCALE GENOMIC DNA]</scope>
    <source>
        <strain evidence="1 2">Dia-1</strain>
    </source>
</reference>
<dbReference type="SUPFAM" id="SSF51120">
    <property type="entry name" value="beta-Roll"/>
    <property type="match status" value="1"/>
</dbReference>
<feature type="non-terminal residue" evidence="1">
    <location>
        <position position="1"/>
    </location>
</feature>
<gene>
    <name evidence="1" type="ORF">VZ95_15690</name>
</gene>
<dbReference type="RefSeq" id="WP_045776698.1">
    <property type="nucleotide sequence ID" value="NZ_LAJY01000456.1"/>
</dbReference>
<evidence type="ECO:0008006" key="3">
    <source>
        <dbReference type="Google" id="ProtNLM"/>
    </source>
</evidence>
<organism evidence="1 2">
    <name type="scientific">Elstera litoralis</name>
    <dbReference type="NCBI Taxonomy" id="552518"/>
    <lineage>
        <taxon>Bacteria</taxon>
        <taxon>Pseudomonadati</taxon>
        <taxon>Pseudomonadota</taxon>
        <taxon>Alphaproteobacteria</taxon>
        <taxon>Rhodospirillales</taxon>
        <taxon>Rhodospirillaceae</taxon>
        <taxon>Elstera</taxon>
    </lineage>
</organism>
<protein>
    <recommendedName>
        <fullName evidence="3">Calcium-binding protein</fullName>
    </recommendedName>
</protein>
<dbReference type="InterPro" id="IPR001343">
    <property type="entry name" value="Hemolysn_Ca-bd"/>
</dbReference>
<sequence length="131" mass="13348">GNDTYYLGRGNNDVRAGDGNNLIVVQEYFTGVTNDYIETGSGDDAISTSDGNDTISAGLGNDTISIANAATLTLTYTGGLDTVSGTVAALILDIDPAATIDFSAGYLVATIDAANILTVTGITDIAQVTFI</sequence>